<keyword evidence="2" id="KW-1185">Reference proteome</keyword>
<evidence type="ECO:0000313" key="1">
    <source>
        <dbReference type="EMBL" id="EDW38767.1"/>
    </source>
</evidence>
<organism evidence="2">
    <name type="scientific">Drosophila persimilis</name>
    <name type="common">Fruit fly</name>
    <dbReference type="NCBI Taxonomy" id="7234"/>
    <lineage>
        <taxon>Eukaryota</taxon>
        <taxon>Metazoa</taxon>
        <taxon>Ecdysozoa</taxon>
        <taxon>Arthropoda</taxon>
        <taxon>Hexapoda</taxon>
        <taxon>Insecta</taxon>
        <taxon>Pterygota</taxon>
        <taxon>Neoptera</taxon>
        <taxon>Endopterygota</taxon>
        <taxon>Diptera</taxon>
        <taxon>Brachycera</taxon>
        <taxon>Muscomorpha</taxon>
        <taxon>Ephydroidea</taxon>
        <taxon>Drosophilidae</taxon>
        <taxon>Drosophila</taxon>
        <taxon>Sophophora</taxon>
    </lineage>
</organism>
<sequence>MKAVVALEEVYPGVKLDIQGQMRQIMRRHHGRHIRRWVGLRTRGLSRWDLRQL</sequence>
<dbReference type="AlphaFoldDB" id="B4HD89"/>
<dbReference type="Proteomes" id="UP000008744">
    <property type="component" value="Unassembled WGS sequence"/>
</dbReference>
<evidence type="ECO:0000313" key="2">
    <source>
        <dbReference type="Proteomes" id="UP000008744"/>
    </source>
</evidence>
<accession>B4HD89</accession>
<reference evidence="1 2" key="1">
    <citation type="journal article" date="2007" name="Nature">
        <title>Evolution of genes and genomes on the Drosophila phylogeny.</title>
        <authorList>
            <consortium name="Drosophila 12 Genomes Consortium"/>
            <person name="Clark A.G."/>
            <person name="Eisen M.B."/>
            <person name="Smith D.R."/>
            <person name="Bergman C.M."/>
            <person name="Oliver B."/>
            <person name="Markow T.A."/>
            <person name="Kaufman T.C."/>
            <person name="Kellis M."/>
            <person name="Gelbart W."/>
            <person name="Iyer V.N."/>
            <person name="Pollard D.A."/>
            <person name="Sackton T.B."/>
            <person name="Larracuente A.M."/>
            <person name="Singh N.D."/>
            <person name="Abad J.P."/>
            <person name="Abt D.N."/>
            <person name="Adryan B."/>
            <person name="Aguade M."/>
            <person name="Akashi H."/>
            <person name="Anderson W.W."/>
            <person name="Aquadro C.F."/>
            <person name="Ardell D.H."/>
            <person name="Arguello R."/>
            <person name="Artieri C.G."/>
            <person name="Barbash D.A."/>
            <person name="Barker D."/>
            <person name="Barsanti P."/>
            <person name="Batterham P."/>
            <person name="Batzoglou S."/>
            <person name="Begun D."/>
            <person name="Bhutkar A."/>
            <person name="Blanco E."/>
            <person name="Bosak S.A."/>
            <person name="Bradley R.K."/>
            <person name="Brand A.D."/>
            <person name="Brent M.R."/>
            <person name="Brooks A.N."/>
            <person name="Brown R.H."/>
            <person name="Butlin R.K."/>
            <person name="Caggese C."/>
            <person name="Calvi B.R."/>
            <person name="Bernardo de Carvalho A."/>
            <person name="Caspi A."/>
            <person name="Castrezana S."/>
            <person name="Celniker S.E."/>
            <person name="Chang J.L."/>
            <person name="Chapple C."/>
            <person name="Chatterji S."/>
            <person name="Chinwalla A."/>
            <person name="Civetta A."/>
            <person name="Clifton S.W."/>
            <person name="Comeron J.M."/>
            <person name="Costello J.C."/>
            <person name="Coyne J.A."/>
            <person name="Daub J."/>
            <person name="David R.G."/>
            <person name="Delcher A.L."/>
            <person name="Delehaunty K."/>
            <person name="Do C.B."/>
            <person name="Ebling H."/>
            <person name="Edwards K."/>
            <person name="Eickbush T."/>
            <person name="Evans J.D."/>
            <person name="Filipski A."/>
            <person name="Findeiss S."/>
            <person name="Freyhult E."/>
            <person name="Fulton L."/>
            <person name="Fulton R."/>
            <person name="Garcia A.C."/>
            <person name="Gardiner A."/>
            <person name="Garfield D.A."/>
            <person name="Garvin B.E."/>
            <person name="Gibson G."/>
            <person name="Gilbert D."/>
            <person name="Gnerre S."/>
            <person name="Godfrey J."/>
            <person name="Good R."/>
            <person name="Gotea V."/>
            <person name="Gravely B."/>
            <person name="Greenberg A.J."/>
            <person name="Griffiths-Jones S."/>
            <person name="Gross S."/>
            <person name="Guigo R."/>
            <person name="Gustafson E.A."/>
            <person name="Haerty W."/>
            <person name="Hahn M.W."/>
            <person name="Halligan D.L."/>
            <person name="Halpern A.L."/>
            <person name="Halter G.M."/>
            <person name="Han M.V."/>
            <person name="Heger A."/>
            <person name="Hillier L."/>
            <person name="Hinrichs A.S."/>
            <person name="Holmes I."/>
            <person name="Hoskins R.A."/>
            <person name="Hubisz M.J."/>
            <person name="Hultmark D."/>
            <person name="Huntley M.A."/>
            <person name="Jaffe D.B."/>
            <person name="Jagadeeshan S."/>
            <person name="Jeck W.R."/>
            <person name="Johnson J."/>
            <person name="Jones C.D."/>
            <person name="Jordan W.C."/>
            <person name="Karpen G.H."/>
            <person name="Kataoka E."/>
            <person name="Keightley P.D."/>
            <person name="Kheradpour P."/>
            <person name="Kirkness E.F."/>
            <person name="Koerich L.B."/>
            <person name="Kristiansen K."/>
            <person name="Kudrna D."/>
            <person name="Kulathinal R.J."/>
            <person name="Kumar S."/>
            <person name="Kwok R."/>
            <person name="Lander E."/>
            <person name="Langley C.H."/>
            <person name="Lapoint R."/>
            <person name="Lazzaro B.P."/>
            <person name="Lee S.J."/>
            <person name="Levesque L."/>
            <person name="Li R."/>
            <person name="Lin C.F."/>
            <person name="Lin M.F."/>
            <person name="Lindblad-Toh K."/>
            <person name="Llopart A."/>
            <person name="Long M."/>
            <person name="Low L."/>
            <person name="Lozovsky E."/>
            <person name="Lu J."/>
            <person name="Luo M."/>
            <person name="Machado C.A."/>
            <person name="Makalowski W."/>
            <person name="Marzo M."/>
            <person name="Matsuda M."/>
            <person name="Matzkin L."/>
            <person name="McAllister B."/>
            <person name="McBride C.S."/>
            <person name="McKernan B."/>
            <person name="McKernan K."/>
            <person name="Mendez-Lago M."/>
            <person name="Minx P."/>
            <person name="Mollenhauer M.U."/>
            <person name="Montooth K."/>
            <person name="Mount S.M."/>
            <person name="Mu X."/>
            <person name="Myers E."/>
            <person name="Negre B."/>
            <person name="Newfeld S."/>
            <person name="Nielsen R."/>
            <person name="Noor M.A."/>
            <person name="O'Grady P."/>
            <person name="Pachter L."/>
            <person name="Papaceit M."/>
            <person name="Parisi M.J."/>
            <person name="Parisi M."/>
            <person name="Parts L."/>
            <person name="Pedersen J.S."/>
            <person name="Pesole G."/>
            <person name="Phillippy A.M."/>
            <person name="Ponting C.P."/>
            <person name="Pop M."/>
            <person name="Porcelli D."/>
            <person name="Powell J.R."/>
            <person name="Prohaska S."/>
            <person name="Pruitt K."/>
            <person name="Puig M."/>
            <person name="Quesneville H."/>
            <person name="Ram K.R."/>
            <person name="Rand D."/>
            <person name="Rasmussen M.D."/>
            <person name="Reed L.K."/>
            <person name="Reenan R."/>
            <person name="Reily A."/>
            <person name="Remington K.A."/>
            <person name="Rieger T.T."/>
            <person name="Ritchie M.G."/>
            <person name="Robin C."/>
            <person name="Rogers Y.H."/>
            <person name="Rohde C."/>
            <person name="Rozas J."/>
            <person name="Rubenfield M.J."/>
            <person name="Ruiz A."/>
            <person name="Russo S."/>
            <person name="Salzberg S.L."/>
            <person name="Sanchez-Gracia A."/>
            <person name="Saranga D.J."/>
            <person name="Sato H."/>
            <person name="Schaeffer S.W."/>
            <person name="Schatz M.C."/>
            <person name="Schlenke T."/>
            <person name="Schwartz R."/>
            <person name="Segarra C."/>
            <person name="Singh R.S."/>
            <person name="Sirot L."/>
            <person name="Sirota M."/>
            <person name="Sisneros N.B."/>
            <person name="Smith C.D."/>
            <person name="Smith T.F."/>
            <person name="Spieth J."/>
            <person name="Stage D.E."/>
            <person name="Stark A."/>
            <person name="Stephan W."/>
            <person name="Strausberg R.L."/>
            <person name="Strempel S."/>
            <person name="Sturgill D."/>
            <person name="Sutton G."/>
            <person name="Sutton G.G."/>
            <person name="Tao W."/>
            <person name="Teichmann S."/>
            <person name="Tobari Y.N."/>
            <person name="Tomimura Y."/>
            <person name="Tsolas J.M."/>
            <person name="Valente V.L."/>
            <person name="Venter E."/>
            <person name="Venter J.C."/>
            <person name="Vicario S."/>
            <person name="Vieira F.G."/>
            <person name="Vilella A.J."/>
            <person name="Villasante A."/>
            <person name="Walenz B."/>
            <person name="Wang J."/>
            <person name="Wasserman M."/>
            <person name="Watts T."/>
            <person name="Wilson D."/>
            <person name="Wilson R.K."/>
            <person name="Wing R.A."/>
            <person name="Wolfner M.F."/>
            <person name="Wong A."/>
            <person name="Wong G.K."/>
            <person name="Wu C.I."/>
            <person name="Wu G."/>
            <person name="Yamamoto D."/>
            <person name="Yang H.P."/>
            <person name="Yang S.P."/>
            <person name="Yorke J.A."/>
            <person name="Yoshida K."/>
            <person name="Zdobnov E."/>
            <person name="Zhang P."/>
            <person name="Zhang Y."/>
            <person name="Zimin A.V."/>
            <person name="Baldwin J."/>
            <person name="Abdouelleil A."/>
            <person name="Abdulkadir J."/>
            <person name="Abebe A."/>
            <person name="Abera B."/>
            <person name="Abreu J."/>
            <person name="Acer S.C."/>
            <person name="Aftuck L."/>
            <person name="Alexander A."/>
            <person name="An P."/>
            <person name="Anderson E."/>
            <person name="Anderson S."/>
            <person name="Arachi H."/>
            <person name="Azer M."/>
            <person name="Bachantsang P."/>
            <person name="Barry A."/>
            <person name="Bayul T."/>
            <person name="Berlin A."/>
            <person name="Bessette D."/>
            <person name="Bloom T."/>
            <person name="Blye J."/>
            <person name="Boguslavskiy L."/>
            <person name="Bonnet C."/>
            <person name="Boukhgalter B."/>
            <person name="Bourzgui I."/>
            <person name="Brown A."/>
            <person name="Cahill P."/>
            <person name="Channer S."/>
            <person name="Cheshatsang Y."/>
            <person name="Chuda L."/>
            <person name="Citroen M."/>
            <person name="Collymore A."/>
            <person name="Cooke P."/>
            <person name="Costello M."/>
            <person name="D'Aco K."/>
            <person name="Daza R."/>
            <person name="De Haan G."/>
            <person name="DeGray S."/>
            <person name="DeMaso C."/>
            <person name="Dhargay N."/>
            <person name="Dooley K."/>
            <person name="Dooley E."/>
            <person name="Doricent M."/>
            <person name="Dorje P."/>
            <person name="Dorjee K."/>
            <person name="Dupes A."/>
            <person name="Elong R."/>
            <person name="Falk J."/>
            <person name="Farina A."/>
            <person name="Faro S."/>
            <person name="Ferguson D."/>
            <person name="Fisher S."/>
            <person name="Foley C.D."/>
            <person name="Franke A."/>
            <person name="Friedrich D."/>
            <person name="Gadbois L."/>
            <person name="Gearin G."/>
            <person name="Gearin C.R."/>
            <person name="Giannoukos G."/>
            <person name="Goode T."/>
            <person name="Graham J."/>
            <person name="Grandbois E."/>
            <person name="Grewal S."/>
            <person name="Gyaltsen K."/>
            <person name="Hafez N."/>
            <person name="Hagos B."/>
            <person name="Hall J."/>
            <person name="Henson C."/>
            <person name="Hollinger A."/>
            <person name="Honan T."/>
            <person name="Huard M.D."/>
            <person name="Hughes L."/>
            <person name="Hurhula B."/>
            <person name="Husby M.E."/>
            <person name="Kamat A."/>
            <person name="Kanga B."/>
            <person name="Kashin S."/>
            <person name="Khazanovich D."/>
            <person name="Kisner P."/>
            <person name="Lance K."/>
            <person name="Lara M."/>
            <person name="Lee W."/>
            <person name="Lennon N."/>
            <person name="Letendre F."/>
            <person name="LeVine R."/>
            <person name="Lipovsky A."/>
            <person name="Liu X."/>
            <person name="Liu J."/>
            <person name="Liu S."/>
            <person name="Lokyitsang T."/>
            <person name="Lokyitsang Y."/>
            <person name="Lubonja R."/>
            <person name="Lui A."/>
            <person name="MacDonald P."/>
            <person name="Magnisalis V."/>
            <person name="Maru K."/>
            <person name="Matthews C."/>
            <person name="McCusker W."/>
            <person name="McDonough S."/>
            <person name="Mehta T."/>
            <person name="Meldrim J."/>
            <person name="Meneus L."/>
            <person name="Mihai O."/>
            <person name="Mihalev A."/>
            <person name="Mihova T."/>
            <person name="Mittelman R."/>
            <person name="Mlenga V."/>
            <person name="Montmayeur A."/>
            <person name="Mulrain L."/>
            <person name="Navidi A."/>
            <person name="Naylor J."/>
            <person name="Negash T."/>
            <person name="Nguyen T."/>
            <person name="Nguyen N."/>
            <person name="Nicol R."/>
            <person name="Norbu C."/>
            <person name="Norbu N."/>
            <person name="Novod N."/>
            <person name="O'Neill B."/>
            <person name="Osman S."/>
            <person name="Markiewicz E."/>
            <person name="Oyono O.L."/>
            <person name="Patti C."/>
            <person name="Phunkhang P."/>
            <person name="Pierre F."/>
            <person name="Priest M."/>
            <person name="Raghuraman S."/>
            <person name="Rege F."/>
            <person name="Reyes R."/>
            <person name="Rise C."/>
            <person name="Rogov P."/>
            <person name="Ross K."/>
            <person name="Ryan E."/>
            <person name="Settipalli S."/>
            <person name="Shea T."/>
            <person name="Sherpa N."/>
            <person name="Shi L."/>
            <person name="Shih D."/>
            <person name="Sparrow T."/>
            <person name="Spaulding J."/>
            <person name="Stalker J."/>
            <person name="Stange-Thomann N."/>
            <person name="Stavropoulos S."/>
            <person name="Stone C."/>
            <person name="Strader C."/>
            <person name="Tesfaye S."/>
            <person name="Thomson T."/>
            <person name="Thoulutsang Y."/>
            <person name="Thoulutsang D."/>
            <person name="Topham K."/>
            <person name="Topping I."/>
            <person name="Tsamla T."/>
            <person name="Vassiliev H."/>
            <person name="Vo A."/>
            <person name="Wangchuk T."/>
            <person name="Wangdi T."/>
            <person name="Weiand M."/>
            <person name="Wilkinson J."/>
            <person name="Wilson A."/>
            <person name="Yadav S."/>
            <person name="Young G."/>
            <person name="Yu Q."/>
            <person name="Zembek L."/>
            <person name="Zhong D."/>
            <person name="Zimmer A."/>
            <person name="Zwirko Z."/>
            <person name="Jaffe D.B."/>
            <person name="Alvarez P."/>
            <person name="Brockman W."/>
            <person name="Butler J."/>
            <person name="Chin C."/>
            <person name="Gnerre S."/>
            <person name="Grabherr M."/>
            <person name="Kleber M."/>
            <person name="Mauceli E."/>
            <person name="MacCallum I."/>
        </authorList>
    </citation>
    <scope>NUCLEOTIDE SEQUENCE [LARGE SCALE GENOMIC DNA]</scope>
    <source>
        <strain evidence="2">MSH-3 / Tucson 14011-0111.49</strain>
    </source>
</reference>
<protein>
    <submittedName>
        <fullName evidence="1">GL15964</fullName>
    </submittedName>
</protein>
<dbReference type="EMBL" id="CH479829">
    <property type="protein sequence ID" value="EDW38767.1"/>
    <property type="molecule type" value="Genomic_DNA"/>
</dbReference>
<dbReference type="HOGENOM" id="CLU_3070921_0_0_1"/>
<gene>
    <name evidence="1" type="primary">Dper\GL15964</name>
    <name evidence="1" type="ORF">Dper_GL15964</name>
</gene>
<name>B4HD89_DROPE</name>
<proteinExistence type="predicted"/>